<proteinExistence type="predicted"/>
<feature type="non-terminal residue" evidence="2">
    <location>
        <position position="1"/>
    </location>
</feature>
<keyword evidence="3" id="KW-1185">Reference proteome</keyword>
<gene>
    <name evidence="2" type="ORF">NDU88_004197</name>
</gene>
<organism evidence="2 3">
    <name type="scientific">Pleurodeles waltl</name>
    <name type="common">Iberian ribbed newt</name>
    <dbReference type="NCBI Taxonomy" id="8319"/>
    <lineage>
        <taxon>Eukaryota</taxon>
        <taxon>Metazoa</taxon>
        <taxon>Chordata</taxon>
        <taxon>Craniata</taxon>
        <taxon>Vertebrata</taxon>
        <taxon>Euteleostomi</taxon>
        <taxon>Amphibia</taxon>
        <taxon>Batrachia</taxon>
        <taxon>Caudata</taxon>
        <taxon>Salamandroidea</taxon>
        <taxon>Salamandridae</taxon>
        <taxon>Pleurodelinae</taxon>
        <taxon>Pleurodeles</taxon>
    </lineage>
</organism>
<feature type="non-terminal residue" evidence="2">
    <location>
        <position position="77"/>
    </location>
</feature>
<reference evidence="2" key="1">
    <citation type="journal article" date="2022" name="bioRxiv">
        <title>Sequencing and chromosome-scale assembly of the giantPleurodeles waltlgenome.</title>
        <authorList>
            <person name="Brown T."/>
            <person name="Elewa A."/>
            <person name="Iarovenko S."/>
            <person name="Subramanian E."/>
            <person name="Araus A.J."/>
            <person name="Petzold A."/>
            <person name="Susuki M."/>
            <person name="Suzuki K.-i.T."/>
            <person name="Hayashi T."/>
            <person name="Toyoda A."/>
            <person name="Oliveira C."/>
            <person name="Osipova E."/>
            <person name="Leigh N.D."/>
            <person name="Simon A."/>
            <person name="Yun M.H."/>
        </authorList>
    </citation>
    <scope>NUCLEOTIDE SEQUENCE</scope>
    <source>
        <strain evidence="2">20211129_DDA</strain>
        <tissue evidence="2">Liver</tissue>
    </source>
</reference>
<feature type="compositionally biased region" description="Polar residues" evidence="1">
    <location>
        <begin position="37"/>
        <end position="49"/>
    </location>
</feature>
<evidence type="ECO:0000313" key="2">
    <source>
        <dbReference type="EMBL" id="KAJ1194912.1"/>
    </source>
</evidence>
<dbReference type="AlphaFoldDB" id="A0AAV7V4K8"/>
<evidence type="ECO:0000313" key="3">
    <source>
        <dbReference type="Proteomes" id="UP001066276"/>
    </source>
</evidence>
<protein>
    <submittedName>
        <fullName evidence="2">Uncharacterized protein</fullName>
    </submittedName>
</protein>
<dbReference type="Proteomes" id="UP001066276">
    <property type="component" value="Chromosome 2_2"/>
</dbReference>
<dbReference type="EMBL" id="JANPWB010000004">
    <property type="protein sequence ID" value="KAJ1194912.1"/>
    <property type="molecule type" value="Genomic_DNA"/>
</dbReference>
<name>A0AAV7V4K8_PLEWA</name>
<accession>A0AAV7V4K8</accession>
<comment type="caution">
    <text evidence="2">The sequence shown here is derived from an EMBL/GenBank/DDBJ whole genome shotgun (WGS) entry which is preliminary data.</text>
</comment>
<evidence type="ECO:0000256" key="1">
    <source>
        <dbReference type="SAM" id="MobiDB-lite"/>
    </source>
</evidence>
<sequence length="77" mass="8427">VVSDSPQVAGSSFGKVSDLPLRQWARLSETKIEEGQQNRVVSDSPQVAGSSFGKVSDLPLRQWARLSETKIEEGQQN</sequence>
<feature type="region of interest" description="Disordered" evidence="1">
    <location>
        <begin position="32"/>
        <end position="53"/>
    </location>
</feature>